<gene>
    <name evidence="9" type="ORF">OSB1V03_LOCUS9706</name>
</gene>
<name>A0A7R9KUI7_9ACAR</name>
<dbReference type="EMBL" id="CAJPIZ010006667">
    <property type="protein sequence ID" value="CAG2109719.1"/>
    <property type="molecule type" value="Genomic_DNA"/>
</dbReference>
<reference evidence="9" key="1">
    <citation type="submission" date="2020-11" db="EMBL/GenBank/DDBJ databases">
        <authorList>
            <person name="Tran Van P."/>
        </authorList>
    </citation>
    <scope>NUCLEOTIDE SEQUENCE</scope>
</reference>
<dbReference type="InterPro" id="IPR002110">
    <property type="entry name" value="Ankyrin_rpt"/>
</dbReference>
<keyword evidence="5" id="KW-0638">Presynaptic neurotoxin</keyword>
<dbReference type="OrthoDB" id="424503at2759"/>
<dbReference type="GO" id="GO:0006887">
    <property type="term" value="P:exocytosis"/>
    <property type="evidence" value="ECO:0007669"/>
    <property type="project" value="UniProtKB-KW"/>
</dbReference>
<evidence type="ECO:0000256" key="2">
    <source>
        <dbReference type="ARBA" id="ARBA00022483"/>
    </source>
</evidence>
<keyword evidence="7" id="KW-0472">Membrane</keyword>
<evidence type="ECO:0000256" key="7">
    <source>
        <dbReference type="ARBA" id="ARBA00023298"/>
    </source>
</evidence>
<evidence type="ECO:0000313" key="10">
    <source>
        <dbReference type="Proteomes" id="UP000759131"/>
    </source>
</evidence>
<evidence type="ECO:0000256" key="3">
    <source>
        <dbReference type="ARBA" id="ARBA00022537"/>
    </source>
</evidence>
<dbReference type="Pfam" id="PF12796">
    <property type="entry name" value="Ank_2"/>
    <property type="match status" value="1"/>
</dbReference>
<dbReference type="PROSITE" id="PS50297">
    <property type="entry name" value="ANK_REP_REGION"/>
    <property type="match status" value="1"/>
</dbReference>
<evidence type="ECO:0000313" key="9">
    <source>
        <dbReference type="EMBL" id="CAD7629289.1"/>
    </source>
</evidence>
<feature type="repeat" description="ANK" evidence="8">
    <location>
        <begin position="57"/>
        <end position="89"/>
    </location>
</feature>
<dbReference type="Gene3D" id="1.25.40.20">
    <property type="entry name" value="Ankyrin repeat-containing domain"/>
    <property type="match status" value="2"/>
</dbReference>
<dbReference type="GO" id="GO:0044218">
    <property type="term" value="C:other organism cell membrane"/>
    <property type="evidence" value="ECO:0007669"/>
    <property type="project" value="UniProtKB-KW"/>
</dbReference>
<sequence>MAIPTAGAGLGYTPLLHAAADGDHYNTALHEASWKGYSQTIENLCKNNANPYIKNKQGHSALHLACQQGHNQSCRILLISGCKPDIKNN</sequence>
<dbReference type="GO" id="GO:0044231">
    <property type="term" value="C:host cell presynaptic membrane"/>
    <property type="evidence" value="ECO:0007669"/>
    <property type="project" value="UniProtKB-KW"/>
</dbReference>
<dbReference type="Proteomes" id="UP000759131">
    <property type="component" value="Unassembled WGS sequence"/>
</dbReference>
<keyword evidence="2" id="KW-0268">Exocytosis</keyword>
<dbReference type="SMART" id="SM00248">
    <property type="entry name" value="ANK"/>
    <property type="match status" value="2"/>
</dbReference>
<evidence type="ECO:0000256" key="5">
    <source>
        <dbReference type="ARBA" id="ARBA00023028"/>
    </source>
</evidence>
<dbReference type="InterPro" id="IPR036770">
    <property type="entry name" value="Ankyrin_rpt-contain_sf"/>
</dbReference>
<evidence type="ECO:0000256" key="8">
    <source>
        <dbReference type="PROSITE-ProRule" id="PRU00023"/>
    </source>
</evidence>
<keyword evidence="3" id="KW-1052">Target cell membrane</keyword>
<keyword evidence="7" id="KW-1053">Target membrane</keyword>
<organism evidence="9">
    <name type="scientific">Medioppia subpectinata</name>
    <dbReference type="NCBI Taxonomy" id="1979941"/>
    <lineage>
        <taxon>Eukaryota</taxon>
        <taxon>Metazoa</taxon>
        <taxon>Ecdysozoa</taxon>
        <taxon>Arthropoda</taxon>
        <taxon>Chelicerata</taxon>
        <taxon>Arachnida</taxon>
        <taxon>Acari</taxon>
        <taxon>Acariformes</taxon>
        <taxon>Sarcoptiformes</taxon>
        <taxon>Oribatida</taxon>
        <taxon>Brachypylina</taxon>
        <taxon>Oppioidea</taxon>
        <taxon>Oppiidae</taxon>
        <taxon>Medioppia</taxon>
    </lineage>
</organism>
<comment type="subcellular location">
    <subcellularLocation>
        <location evidence="1">Target cell membrane</location>
    </subcellularLocation>
</comment>
<evidence type="ECO:0000256" key="4">
    <source>
        <dbReference type="ARBA" id="ARBA00022737"/>
    </source>
</evidence>
<accession>A0A7R9KUI7</accession>
<feature type="non-terminal residue" evidence="9">
    <location>
        <position position="89"/>
    </location>
</feature>
<dbReference type="SUPFAM" id="SSF48403">
    <property type="entry name" value="Ankyrin repeat"/>
    <property type="match status" value="1"/>
</dbReference>
<dbReference type="EMBL" id="OC861242">
    <property type="protein sequence ID" value="CAD7629289.1"/>
    <property type="molecule type" value="Genomic_DNA"/>
</dbReference>
<keyword evidence="5" id="KW-0800">Toxin</keyword>
<proteinExistence type="predicted"/>
<protein>
    <submittedName>
        <fullName evidence="9">Uncharacterized protein</fullName>
    </submittedName>
</protein>
<evidence type="ECO:0000256" key="6">
    <source>
        <dbReference type="ARBA" id="ARBA00023043"/>
    </source>
</evidence>
<keyword evidence="5" id="KW-0528">Neurotoxin</keyword>
<keyword evidence="6 8" id="KW-0040">ANK repeat</keyword>
<dbReference type="PROSITE" id="PS50088">
    <property type="entry name" value="ANK_REPEAT"/>
    <property type="match status" value="1"/>
</dbReference>
<evidence type="ECO:0000256" key="1">
    <source>
        <dbReference type="ARBA" id="ARBA00004175"/>
    </source>
</evidence>
<keyword evidence="4" id="KW-0677">Repeat</keyword>
<keyword evidence="10" id="KW-1185">Reference proteome</keyword>
<dbReference type="PANTHER" id="PTHR24171">
    <property type="entry name" value="ANKYRIN REPEAT DOMAIN-CONTAINING PROTEIN 39-RELATED"/>
    <property type="match status" value="1"/>
</dbReference>
<dbReference type="AlphaFoldDB" id="A0A7R9KUI7"/>